<reference evidence="1" key="1">
    <citation type="journal article" date="2020" name="mSystems">
        <title>Genome- and Community-Level Interaction Insights into Carbon Utilization and Element Cycling Functions of Hydrothermarchaeota in Hydrothermal Sediment.</title>
        <authorList>
            <person name="Zhou Z."/>
            <person name="Liu Y."/>
            <person name="Xu W."/>
            <person name="Pan J."/>
            <person name="Luo Z.H."/>
            <person name="Li M."/>
        </authorList>
    </citation>
    <scope>NUCLEOTIDE SEQUENCE [LARGE SCALE GENOMIC DNA]</scope>
    <source>
        <strain evidence="1">SpSt-783</strain>
    </source>
</reference>
<evidence type="ECO:0000313" key="1">
    <source>
        <dbReference type="EMBL" id="HHS62386.1"/>
    </source>
</evidence>
<dbReference type="AlphaFoldDB" id="A0A7C6EJ44"/>
<protein>
    <submittedName>
        <fullName evidence="1">Uncharacterized protein</fullName>
    </submittedName>
</protein>
<accession>A0A7C6EJ44</accession>
<dbReference type="InterPro" id="IPR029787">
    <property type="entry name" value="Nucleotide_cyclase"/>
</dbReference>
<dbReference type="EMBL" id="DTHJ01000047">
    <property type="protein sequence ID" value="HHS62386.1"/>
    <property type="molecule type" value="Genomic_DNA"/>
</dbReference>
<dbReference type="Gene3D" id="3.30.70.1230">
    <property type="entry name" value="Nucleotide cyclase"/>
    <property type="match status" value="1"/>
</dbReference>
<organism evidence="1">
    <name type="scientific">candidate division WOR-3 bacterium</name>
    <dbReference type="NCBI Taxonomy" id="2052148"/>
    <lineage>
        <taxon>Bacteria</taxon>
        <taxon>Bacteria division WOR-3</taxon>
    </lineage>
</organism>
<proteinExistence type="predicted"/>
<sequence length="756" mass="87667">MNNINIVGLHNIIEEESQYLRFLNERHLDQARFNKLTEDIKLGFQILDFPRELLKIFENLNLFLIWLGAPVVQYKNYEWALYIGHRKTGLPVPAGLKEKCPEPILSLIDNLKNYKSIYEFNQELKNYSMSCEIFLIIHKSYINARLEYILPNFLADIERMTFKTFSEAIDKIPGIYLDYLSEPSLLKIFKKIGSMLMRDKERIVEEMRSIELYAERLKEQIFTLNTETSAGLKDILDNLVAKGAEFDLITQKTSNLFSRLVRLFLGNVHHLKDYEKKKAELQKILQKEEEVQSLIAKRVLDRKKLVSELFEEYAFAQKFGSFHPQEEKTFAKNIMYHFEELHKEKSRDLPLLERFEKKSLLGVELDFNGILDAYETFMKKDLIPVYMGNCLFDIVNCLPPSEKESKKVVRDLANLTYYLLEGKEILIPRQRQNELNAEIKNFIEQYRKAITVLVYDIRGSSYMGVKLHNALKEQRIKYKFAKEMAAIGKNYGGFLLKDTGDGGIIWFAENSESLYGHLYTESTTGKGINLRYSIFSGTELELIPALDAAKRAILCAREMVIKAEEFIRANFMHYRDWFATVAERTMEIDGVTYALLPPEFKSLFRIGIGIASGLPERDVVLSANSYGDPDLVGPILADAHLYSMERQPGRSVIICDLPTFINFMLNIENFEFPIEESAFEKYLRILDDVRKLPHGYVYPELKVSIAPRGIHILEELDKKKALAEIKSGNLMIDESGILYNEEKKKAKPFYEVIPLQ</sequence>
<dbReference type="SUPFAM" id="SSF55073">
    <property type="entry name" value="Nucleotide cyclase"/>
    <property type="match status" value="1"/>
</dbReference>
<name>A0A7C6EJ44_UNCW3</name>
<gene>
    <name evidence="1" type="ORF">ENV70_02050</name>
</gene>
<comment type="caution">
    <text evidence="1">The sequence shown here is derived from an EMBL/GenBank/DDBJ whole genome shotgun (WGS) entry which is preliminary data.</text>
</comment>